<dbReference type="SUPFAM" id="SSF53756">
    <property type="entry name" value="UDP-Glycosyltransferase/glycogen phosphorylase"/>
    <property type="match status" value="1"/>
</dbReference>
<dbReference type="InterPro" id="IPR013534">
    <property type="entry name" value="Starch_synth_cat_dom"/>
</dbReference>
<dbReference type="GO" id="GO:0009011">
    <property type="term" value="F:alpha-1,4-glucan glucosyltransferase (ADP-glucose donor) activity"/>
    <property type="evidence" value="ECO:0007669"/>
    <property type="project" value="UniProtKB-UniRule"/>
</dbReference>
<evidence type="ECO:0000259" key="8">
    <source>
        <dbReference type="Pfam" id="PF00534"/>
    </source>
</evidence>
<name>A0A0A5HR64_9BACI</name>
<keyword evidence="11" id="KW-1185">Reference proteome</keyword>
<comment type="caution">
    <text evidence="10">The sequence shown here is derived from an EMBL/GenBank/DDBJ whole genome shotgun (WGS) entry which is preliminary data.</text>
</comment>
<keyword evidence="4 7" id="KW-0328">Glycosyltransferase</keyword>
<dbReference type="NCBIfam" id="TIGR02095">
    <property type="entry name" value="glgA"/>
    <property type="match status" value="1"/>
</dbReference>
<comment type="catalytic activity">
    <reaction evidence="1 7">
        <text>[(1-&gt;4)-alpha-D-glucosyl](n) + ADP-alpha-D-glucose = [(1-&gt;4)-alpha-D-glucosyl](n+1) + ADP + H(+)</text>
        <dbReference type="Rhea" id="RHEA:18189"/>
        <dbReference type="Rhea" id="RHEA-COMP:9584"/>
        <dbReference type="Rhea" id="RHEA-COMP:9587"/>
        <dbReference type="ChEBI" id="CHEBI:15378"/>
        <dbReference type="ChEBI" id="CHEBI:15444"/>
        <dbReference type="ChEBI" id="CHEBI:57498"/>
        <dbReference type="ChEBI" id="CHEBI:456216"/>
        <dbReference type="EC" id="2.4.1.21"/>
    </reaction>
</comment>
<sequence>MNVLMVGSECTPFVKTGGLADVLGSLPGELRDQGIDVRLVLPKYENMETEWKEKLTLTNVLNVQLGWRNQYAGIEYIEYNGTPVYFIDNEYYFKRSNLYGYGDEAERFVFFNRAVMELVREMDWTPDVLHCHDWQTGLIPLFLHTHYKEDPIFQHMKTVFTIHNLKYQGIFPQSVLHDLMDLDEGLMVESGLEFFGEINFMKGALNFADYITTVSETYAEEIQTAYYGENLDGVLRKRSDQLTGIVNGIDVKNYNPLKDEAIPFPYRSSSAKKAQNKMWLQEKLGLPVRSDVPMIGIVSRLVEQKGFDLIGRVIDELLYHNDIQVVVLGTGEYHYEQMLQWAQDRNPSKMSTNIMFSEPFSRQIYAASDMFWMPSRFEPCGIGQLIALRYLTAPIVRETGGLVDTVQSYDFETQEGNGFTFTNYNAHDMLFTMKRAIQCYEDADHWKQLMKNMVKSQFSWKNSAQQYKALYQTIAQEFVMQ</sequence>
<dbReference type="EC" id="2.4.1.21" evidence="7"/>
<accession>A0A0A5HR64</accession>
<dbReference type="OrthoDB" id="9808590at2"/>
<dbReference type="CDD" id="cd03791">
    <property type="entry name" value="GT5_Glycogen_synthase_DULL1-like"/>
    <property type="match status" value="1"/>
</dbReference>
<gene>
    <name evidence="7" type="primary">glgA</name>
    <name evidence="10" type="ORF">N784_05965</name>
</gene>
<evidence type="ECO:0000256" key="6">
    <source>
        <dbReference type="ARBA" id="ARBA00023056"/>
    </source>
</evidence>
<dbReference type="STRING" id="1385512.N784_05965"/>
<dbReference type="InterPro" id="IPR011835">
    <property type="entry name" value="GS/SS"/>
</dbReference>
<comment type="pathway">
    <text evidence="7">Glycan biosynthesis; glycogen biosynthesis.</text>
</comment>
<dbReference type="Proteomes" id="UP000030401">
    <property type="component" value="Unassembled WGS sequence"/>
</dbReference>
<comment type="function">
    <text evidence="2 7">Synthesizes alpha-1,4-glucan chains using ADP-glucose.</text>
</comment>
<feature type="domain" description="Starch synthase catalytic" evidence="9">
    <location>
        <begin position="2"/>
        <end position="237"/>
    </location>
</feature>
<dbReference type="RefSeq" id="WP_036834819.1">
    <property type="nucleotide sequence ID" value="NZ_AVPG01000016.1"/>
</dbReference>
<dbReference type="InterPro" id="IPR001296">
    <property type="entry name" value="Glyco_trans_1"/>
</dbReference>
<evidence type="ECO:0000256" key="4">
    <source>
        <dbReference type="ARBA" id="ARBA00022676"/>
    </source>
</evidence>
<dbReference type="NCBIfam" id="NF001898">
    <property type="entry name" value="PRK00654.1-1"/>
    <property type="match status" value="1"/>
</dbReference>
<protein>
    <recommendedName>
        <fullName evidence="7">Glycogen synthase</fullName>
        <ecNumber evidence="7">2.4.1.21</ecNumber>
    </recommendedName>
    <alternativeName>
        <fullName evidence="7">Starch [bacterial glycogen] synthase</fullName>
    </alternativeName>
</protein>
<dbReference type="HAMAP" id="MF_00484">
    <property type="entry name" value="Glycogen_synth"/>
    <property type="match status" value="1"/>
</dbReference>
<dbReference type="PANTHER" id="PTHR45825">
    <property type="entry name" value="GRANULE-BOUND STARCH SYNTHASE 1, CHLOROPLASTIC/AMYLOPLASTIC"/>
    <property type="match status" value="1"/>
</dbReference>
<reference evidence="10 11" key="1">
    <citation type="submission" date="2013-08" db="EMBL/GenBank/DDBJ databases">
        <authorList>
            <person name="Huang J."/>
            <person name="Wang G."/>
        </authorList>
    </citation>
    <scope>NUCLEOTIDE SEQUENCE [LARGE SCALE GENOMIC DNA]</scope>
    <source>
        <strain evidence="10 11">JSM 072002</strain>
    </source>
</reference>
<evidence type="ECO:0000256" key="2">
    <source>
        <dbReference type="ARBA" id="ARBA00002764"/>
    </source>
</evidence>
<dbReference type="Pfam" id="PF08323">
    <property type="entry name" value="Glyco_transf_5"/>
    <property type="match status" value="1"/>
</dbReference>
<dbReference type="eggNOG" id="COG0297">
    <property type="taxonomic scope" value="Bacteria"/>
</dbReference>
<evidence type="ECO:0000259" key="9">
    <source>
        <dbReference type="Pfam" id="PF08323"/>
    </source>
</evidence>
<dbReference type="GO" id="GO:0004373">
    <property type="term" value="F:alpha-1,4-glucan glucosyltransferase (UDP-glucose donor) activity"/>
    <property type="evidence" value="ECO:0007669"/>
    <property type="project" value="InterPro"/>
</dbReference>
<dbReference type="AlphaFoldDB" id="A0A0A5HR64"/>
<dbReference type="Gene3D" id="3.40.50.2000">
    <property type="entry name" value="Glycogen Phosphorylase B"/>
    <property type="match status" value="2"/>
</dbReference>
<dbReference type="PANTHER" id="PTHR45825:SF11">
    <property type="entry name" value="ALPHA AMYLASE DOMAIN-CONTAINING PROTEIN"/>
    <property type="match status" value="1"/>
</dbReference>
<evidence type="ECO:0000256" key="7">
    <source>
        <dbReference type="HAMAP-Rule" id="MF_00484"/>
    </source>
</evidence>
<dbReference type="UniPathway" id="UPA00164"/>
<comment type="similarity">
    <text evidence="3 7">Belongs to the glycosyltransferase 1 family. Bacterial/plant glycogen synthase subfamily.</text>
</comment>
<keyword evidence="5 7" id="KW-0808">Transferase</keyword>
<keyword evidence="6 7" id="KW-0320">Glycogen biosynthesis</keyword>
<feature type="binding site" evidence="7">
    <location>
        <position position="15"/>
    </location>
    <ligand>
        <name>ADP-alpha-D-glucose</name>
        <dbReference type="ChEBI" id="CHEBI:57498"/>
    </ligand>
</feature>
<evidence type="ECO:0000256" key="1">
    <source>
        <dbReference type="ARBA" id="ARBA00001478"/>
    </source>
</evidence>
<dbReference type="EMBL" id="AVPG01000016">
    <property type="protein sequence ID" value="KGX86107.1"/>
    <property type="molecule type" value="Genomic_DNA"/>
</dbReference>
<feature type="domain" description="Glycosyl transferase family 1" evidence="8">
    <location>
        <begin position="289"/>
        <end position="448"/>
    </location>
</feature>
<proteinExistence type="inferred from homology"/>
<evidence type="ECO:0000256" key="3">
    <source>
        <dbReference type="ARBA" id="ARBA00010281"/>
    </source>
</evidence>
<dbReference type="Pfam" id="PF00534">
    <property type="entry name" value="Glycos_transf_1"/>
    <property type="match status" value="1"/>
</dbReference>
<organism evidence="10 11">
    <name type="scientific">Pontibacillus litoralis JSM 072002</name>
    <dbReference type="NCBI Taxonomy" id="1385512"/>
    <lineage>
        <taxon>Bacteria</taxon>
        <taxon>Bacillati</taxon>
        <taxon>Bacillota</taxon>
        <taxon>Bacilli</taxon>
        <taxon>Bacillales</taxon>
        <taxon>Bacillaceae</taxon>
        <taxon>Pontibacillus</taxon>
    </lineage>
</organism>
<dbReference type="GO" id="GO:0005978">
    <property type="term" value="P:glycogen biosynthetic process"/>
    <property type="evidence" value="ECO:0007669"/>
    <property type="project" value="UniProtKB-UniRule"/>
</dbReference>
<evidence type="ECO:0000313" key="10">
    <source>
        <dbReference type="EMBL" id="KGX86107.1"/>
    </source>
</evidence>
<evidence type="ECO:0000313" key="11">
    <source>
        <dbReference type="Proteomes" id="UP000030401"/>
    </source>
</evidence>
<evidence type="ECO:0000256" key="5">
    <source>
        <dbReference type="ARBA" id="ARBA00022679"/>
    </source>
</evidence>